<dbReference type="InterPro" id="IPR012334">
    <property type="entry name" value="Pectin_lyas_fold"/>
</dbReference>
<keyword evidence="6" id="KW-0325">Glycoprotein</keyword>
<evidence type="ECO:0000313" key="10">
    <source>
        <dbReference type="EMBL" id="EEF22054.1"/>
    </source>
</evidence>
<keyword evidence="7 8" id="KW-0326">Glycosidase</keyword>
<dbReference type="Proteomes" id="UP000008311">
    <property type="component" value="Unassembled WGS sequence"/>
</dbReference>
<proteinExistence type="inferred from homology"/>
<keyword evidence="4 8" id="KW-0378">Hydrolase</keyword>
<dbReference type="GO" id="GO:0004650">
    <property type="term" value="F:polygalacturonase activity"/>
    <property type="evidence" value="ECO:0007669"/>
    <property type="project" value="InterPro"/>
</dbReference>
<evidence type="ECO:0000256" key="4">
    <source>
        <dbReference type="ARBA" id="ARBA00022801"/>
    </source>
</evidence>
<dbReference type="Gene3D" id="2.160.20.10">
    <property type="entry name" value="Single-stranded right-handed beta-helix, Pectin lyase-like"/>
    <property type="match status" value="1"/>
</dbReference>
<dbReference type="SUPFAM" id="SSF51126">
    <property type="entry name" value="Pectin lyase-like"/>
    <property type="match status" value="1"/>
</dbReference>
<evidence type="ECO:0000256" key="6">
    <source>
        <dbReference type="ARBA" id="ARBA00023180"/>
    </source>
</evidence>
<keyword evidence="3" id="KW-0964">Secreted</keyword>
<evidence type="ECO:0000256" key="9">
    <source>
        <dbReference type="SAM" id="SignalP"/>
    </source>
</evidence>
<dbReference type="PANTHER" id="PTHR31736:SF19">
    <property type="entry name" value="PECTIN LYASE SUPERFAMILY PROTEIN-RELATED"/>
    <property type="match status" value="1"/>
</dbReference>
<comment type="subcellular location">
    <subcellularLocation>
        <location evidence="1">Secreted</location>
        <location evidence="1">Cell wall</location>
    </subcellularLocation>
</comment>
<feature type="signal peptide" evidence="9">
    <location>
        <begin position="1"/>
        <end position="34"/>
    </location>
</feature>
<sequence length="228" mass="23911">MLTRPGAARPHRPSRMPLAASITLACALAPFAHAQDTRDVREPVIPTACAVLHASPAEAGQDDTKRIQSAIKACPPGRALHLAPKDGAAGFVTGPLTLADGVTLVIDRDATLYASTNPALFDRGAGTCGTNDQSGKGCSPLITVKGGDGGGIMGEGVIDGQGGHLIDGKTESWWQIARRAQKENSRQNVPRLIVVDRARDFTLYRITLRNSPNFHVSTNGVDGFTALG</sequence>
<name>B9TQ10_RICCO</name>
<reference evidence="11" key="1">
    <citation type="journal article" date="2010" name="Nat. Biotechnol.">
        <title>Draft genome sequence of the oilseed species Ricinus communis.</title>
        <authorList>
            <person name="Chan A.P."/>
            <person name="Crabtree J."/>
            <person name="Zhao Q."/>
            <person name="Lorenzi H."/>
            <person name="Orvis J."/>
            <person name="Puiu D."/>
            <person name="Melake-Berhan A."/>
            <person name="Jones K.M."/>
            <person name="Redman J."/>
            <person name="Chen G."/>
            <person name="Cahoon E.B."/>
            <person name="Gedil M."/>
            <person name="Stanke M."/>
            <person name="Haas B.J."/>
            <person name="Wortman J.R."/>
            <person name="Fraser-Liggett C.M."/>
            <person name="Ravel J."/>
            <person name="Rabinowicz P.D."/>
        </authorList>
    </citation>
    <scope>NUCLEOTIDE SEQUENCE [LARGE SCALE GENOMIC DNA]</scope>
    <source>
        <strain evidence="11">cv. Hale</strain>
    </source>
</reference>
<keyword evidence="11" id="KW-1185">Reference proteome</keyword>
<protein>
    <submittedName>
        <fullName evidence="10">Endo-polygalacturonase, putative</fullName>
    </submittedName>
</protein>
<evidence type="ECO:0000256" key="5">
    <source>
        <dbReference type="ARBA" id="ARBA00023157"/>
    </source>
</evidence>
<evidence type="ECO:0000313" key="11">
    <source>
        <dbReference type="Proteomes" id="UP000008311"/>
    </source>
</evidence>
<gene>
    <name evidence="10" type="ORF">RCOM_2057650</name>
</gene>
<evidence type="ECO:0000256" key="8">
    <source>
        <dbReference type="RuleBase" id="RU361169"/>
    </source>
</evidence>
<evidence type="ECO:0000256" key="7">
    <source>
        <dbReference type="ARBA" id="ARBA00023295"/>
    </source>
</evidence>
<organism evidence="10 11">
    <name type="scientific">Ricinus communis</name>
    <name type="common">Castor bean</name>
    <dbReference type="NCBI Taxonomy" id="3988"/>
    <lineage>
        <taxon>Eukaryota</taxon>
        <taxon>Viridiplantae</taxon>
        <taxon>Streptophyta</taxon>
        <taxon>Embryophyta</taxon>
        <taxon>Tracheophyta</taxon>
        <taxon>Spermatophyta</taxon>
        <taxon>Magnoliopsida</taxon>
        <taxon>eudicotyledons</taxon>
        <taxon>Gunneridae</taxon>
        <taxon>Pentapetalae</taxon>
        <taxon>rosids</taxon>
        <taxon>fabids</taxon>
        <taxon>Malpighiales</taxon>
        <taxon>Euphorbiaceae</taxon>
        <taxon>Acalyphoideae</taxon>
        <taxon>Acalypheae</taxon>
        <taxon>Ricinus</taxon>
    </lineage>
</organism>
<dbReference type="PANTHER" id="PTHR31736">
    <property type="match status" value="1"/>
</dbReference>
<accession>B9TQ10</accession>
<dbReference type="GO" id="GO:0005975">
    <property type="term" value="P:carbohydrate metabolic process"/>
    <property type="evidence" value="ECO:0007669"/>
    <property type="project" value="InterPro"/>
</dbReference>
<dbReference type="PROSITE" id="PS51257">
    <property type="entry name" value="PROKAR_LIPOPROTEIN"/>
    <property type="match status" value="1"/>
</dbReference>
<dbReference type="GO" id="GO:0046576">
    <property type="term" value="F:rhamnogalacturonan alpha-L-rhamnopyranosyl-(1-&gt;4)-alpha-D-galactopyranosyluronide lyase activity"/>
    <property type="evidence" value="ECO:0007669"/>
    <property type="project" value="UniProtKB-ARBA"/>
</dbReference>
<evidence type="ECO:0000256" key="2">
    <source>
        <dbReference type="ARBA" id="ARBA00008834"/>
    </source>
</evidence>
<dbReference type="InterPro" id="IPR011050">
    <property type="entry name" value="Pectin_lyase_fold/virulence"/>
</dbReference>
<dbReference type="Pfam" id="PF00295">
    <property type="entry name" value="Glyco_hydro_28"/>
    <property type="match status" value="1"/>
</dbReference>
<keyword evidence="9" id="KW-0732">Signal</keyword>
<evidence type="ECO:0000256" key="1">
    <source>
        <dbReference type="ARBA" id="ARBA00004191"/>
    </source>
</evidence>
<keyword evidence="5" id="KW-1015">Disulfide bond</keyword>
<dbReference type="AlphaFoldDB" id="B9TQ10"/>
<dbReference type="InParanoid" id="B9TQ10"/>
<dbReference type="EMBL" id="EQ997655">
    <property type="protein sequence ID" value="EEF22054.1"/>
    <property type="molecule type" value="Genomic_DNA"/>
</dbReference>
<dbReference type="InterPro" id="IPR000743">
    <property type="entry name" value="Glyco_hydro_28"/>
</dbReference>
<evidence type="ECO:0000256" key="3">
    <source>
        <dbReference type="ARBA" id="ARBA00022512"/>
    </source>
</evidence>
<keyword evidence="3" id="KW-0134">Cell wall</keyword>
<feature type="chain" id="PRO_5002890369" evidence="9">
    <location>
        <begin position="35"/>
        <end position="228"/>
    </location>
</feature>
<feature type="non-terminal residue" evidence="10">
    <location>
        <position position="228"/>
    </location>
</feature>
<comment type="similarity">
    <text evidence="2 8">Belongs to the glycosyl hydrolase 28 family.</text>
</comment>